<protein>
    <submittedName>
        <fullName evidence="1">DUF2505 domain-containing protein</fullName>
    </submittedName>
</protein>
<evidence type="ECO:0000313" key="2">
    <source>
        <dbReference type="Proteomes" id="UP000449906"/>
    </source>
</evidence>
<dbReference type="Gene3D" id="3.30.530.20">
    <property type="match status" value="1"/>
</dbReference>
<proteinExistence type="predicted"/>
<accession>A0A7J5DUU0</accession>
<comment type="caution">
    <text evidence="1">The sequence shown here is derived from an EMBL/GenBank/DDBJ whole genome shotgun (WGS) entry which is preliminary data.</text>
</comment>
<dbReference type="SUPFAM" id="SSF55961">
    <property type="entry name" value="Bet v1-like"/>
    <property type="match status" value="1"/>
</dbReference>
<sequence length="164" mass="17132">MMSRMRYSRELAYAAAPDEVFAMLADPAFREKVAAAQQVVSVTVTATPAGTGVSLVVDQVQNTAGLPAIAKKIAGDTTQAVVREEWSDPRSGTIEITAPGKPTRAAGTVTLVADGGATKLVVDLEVTVKVPLVGGRLEKLMTDNIDAGLSVEHSVGVSWLKGDR</sequence>
<reference evidence="1 2" key="1">
    <citation type="submission" date="2019-09" db="EMBL/GenBank/DDBJ databases">
        <title>Pimelobacter sp. isolated from Paulinella.</title>
        <authorList>
            <person name="Jeong S.E."/>
        </authorList>
    </citation>
    <scope>NUCLEOTIDE SEQUENCE [LARGE SCALE GENOMIC DNA]</scope>
    <source>
        <strain evidence="1 2">Pch-N</strain>
    </source>
</reference>
<dbReference type="Proteomes" id="UP000449906">
    <property type="component" value="Unassembled WGS sequence"/>
</dbReference>
<dbReference type="InterPro" id="IPR023393">
    <property type="entry name" value="START-like_dom_sf"/>
</dbReference>
<dbReference type="Pfam" id="PF10698">
    <property type="entry name" value="DUF2505"/>
    <property type="match status" value="1"/>
</dbReference>
<dbReference type="AlphaFoldDB" id="A0A7J5DUU0"/>
<gene>
    <name evidence="1" type="ORF">F9L07_18725</name>
</gene>
<organism evidence="1 2">
    <name type="scientific">Nocardioides simplex</name>
    <name type="common">Arthrobacter simplex</name>
    <dbReference type="NCBI Taxonomy" id="2045"/>
    <lineage>
        <taxon>Bacteria</taxon>
        <taxon>Bacillati</taxon>
        <taxon>Actinomycetota</taxon>
        <taxon>Actinomycetes</taxon>
        <taxon>Propionibacteriales</taxon>
        <taxon>Nocardioidaceae</taxon>
        <taxon>Pimelobacter</taxon>
    </lineage>
</organism>
<name>A0A7J5DUU0_NOCSI</name>
<dbReference type="InterPro" id="IPR019639">
    <property type="entry name" value="DUF2505"/>
</dbReference>
<evidence type="ECO:0000313" key="1">
    <source>
        <dbReference type="EMBL" id="KAB2809093.1"/>
    </source>
</evidence>
<dbReference type="EMBL" id="WBVM01000002">
    <property type="protein sequence ID" value="KAB2809093.1"/>
    <property type="molecule type" value="Genomic_DNA"/>
</dbReference>